<keyword evidence="3" id="KW-1185">Reference proteome</keyword>
<evidence type="ECO:0000256" key="1">
    <source>
        <dbReference type="SAM" id="Phobius"/>
    </source>
</evidence>
<dbReference type="Proteomes" id="UP000010094">
    <property type="component" value="Chromosome IV"/>
</dbReference>
<evidence type="ECO:0000313" key="3">
    <source>
        <dbReference type="Proteomes" id="UP000010094"/>
    </source>
</evidence>
<keyword evidence="1" id="KW-0812">Transmembrane</keyword>
<dbReference type="EMBL" id="CP003521">
    <property type="protein sequence ID" value="AFN82854.1"/>
    <property type="molecule type" value="Genomic_DNA"/>
</dbReference>
<dbReference type="GeneID" id="20521151"/>
<feature type="transmembrane region" description="Helical" evidence="1">
    <location>
        <begin position="293"/>
        <end position="313"/>
    </location>
</feature>
<dbReference type="OrthoDB" id="2193563at2759"/>
<organism evidence="2 3">
    <name type="scientific">Encephalitozoon romaleae (strain SJ-2008)</name>
    <name type="common">Microsporidian parasite</name>
    <dbReference type="NCBI Taxonomy" id="1178016"/>
    <lineage>
        <taxon>Eukaryota</taxon>
        <taxon>Fungi</taxon>
        <taxon>Fungi incertae sedis</taxon>
        <taxon>Microsporidia</taxon>
        <taxon>Unikaryonidae</taxon>
        <taxon>Encephalitozoon</taxon>
    </lineage>
</organism>
<sequence>MDNVELYSTMRNMPGYRNTAIMMVFHLLDLLSKHLKMMVEHQHTPVIITEKVARYHYDGNYKNACEELKRGTYKAGEEMRRLLSNVEEWKKSTKRNFSYFQGYGGFESSVCKGFDKYLKGYFAKNNPAENIKKWNDMVEVVDFARSSWLNSDYKKHLWLKELNSKVLCSPEILLLLNGKLCFIPEWSFDNESYIAQIIQTELQNDPWAPAYYVEEAKDRYALITLVRLLLIATEIKDAVKPSWVETQELQSKLSRVERKLEFEKAYNRCKTEEEKMKLDTAILLVDAADTFGVIELSAAIFFISCVVAAFMIFG</sequence>
<dbReference type="AlphaFoldDB" id="I7AMC8"/>
<accession>I7AMC8</accession>
<keyword evidence="1" id="KW-0472">Membrane</keyword>
<gene>
    <name evidence="2" type="ordered locus">EROM_040870</name>
</gene>
<evidence type="ECO:0000313" key="2">
    <source>
        <dbReference type="EMBL" id="AFN82854.1"/>
    </source>
</evidence>
<dbReference type="RefSeq" id="XP_009264351.1">
    <property type="nucleotide sequence ID" value="XM_009266076.1"/>
</dbReference>
<dbReference type="KEGG" id="ero:EROM_040870"/>
<protein>
    <submittedName>
        <fullName evidence="2">Uncharacterized protein</fullName>
    </submittedName>
</protein>
<keyword evidence="1" id="KW-1133">Transmembrane helix</keyword>
<name>I7AMC8_ENCRO</name>
<dbReference type="VEuPathDB" id="MicrosporidiaDB:EROM_040870"/>
<proteinExistence type="predicted"/>
<reference evidence="2 3" key="1">
    <citation type="journal article" date="2012" name="Proc. Natl. Acad. Sci. U.S.A.">
        <title>Gain and loss of multiple functionally related, horizontally transferred genes in the reduced genomes of two microsporidian parasites.</title>
        <authorList>
            <person name="Pombert J.-F."/>
            <person name="Selman M."/>
            <person name="Burki F."/>
            <person name="Bardell F.T."/>
            <person name="Farinelli L."/>
            <person name="Solter L.F."/>
            <person name="Whitman D.W."/>
            <person name="Weiss L.M."/>
            <person name="Corradi N."/>
            <person name="Keeling P.J."/>
        </authorList>
    </citation>
    <scope>NUCLEOTIDE SEQUENCE [LARGE SCALE GENOMIC DNA]</scope>
    <source>
        <strain evidence="2 3">SJ-2008</strain>
    </source>
</reference>
<dbReference type="HOGENOM" id="CLU_076924_0_0_1"/>